<reference evidence="2" key="1">
    <citation type="submission" date="2020-06" db="EMBL/GenBank/DDBJ databases">
        <title>Legume-microbial interactions unlock mineral nutrients during tropical forest succession.</title>
        <authorList>
            <person name="Epihov D.Z."/>
        </authorList>
    </citation>
    <scope>NUCLEOTIDE SEQUENCE [LARGE SCALE GENOMIC DNA]</scope>
    <source>
        <strain evidence="2">Pan2503</strain>
    </source>
</reference>
<name>A0A7V8NQY0_9BACT</name>
<evidence type="ECO:0000313" key="2">
    <source>
        <dbReference type="EMBL" id="MBA0085909.1"/>
    </source>
</evidence>
<keyword evidence="3" id="KW-1185">Reference proteome</keyword>
<dbReference type="Proteomes" id="UP000567293">
    <property type="component" value="Unassembled WGS sequence"/>
</dbReference>
<protein>
    <submittedName>
        <fullName evidence="2">Uncharacterized protein</fullName>
    </submittedName>
</protein>
<evidence type="ECO:0000256" key="1">
    <source>
        <dbReference type="SAM" id="SignalP"/>
    </source>
</evidence>
<proteinExistence type="predicted"/>
<accession>A0A7V8NQY0</accession>
<sequence>MKATLPVLVAGLLVEAATPVFAHHSFAAEFDDKKPLTLSGSVTKVEWMNPHIWLYLDVKDESGSVTHWQCEGGAPNGLTRQGWGRESLKVGDQVTIDGFRAKDATNTCNARSVKLPDGRRVFAGSAEDGGPNAQNRK</sequence>
<gene>
    <name evidence="2" type="ORF">HRJ53_13000</name>
</gene>
<dbReference type="AlphaFoldDB" id="A0A7V8NQY0"/>
<dbReference type="InterPro" id="IPR046150">
    <property type="entry name" value="DUF6152"/>
</dbReference>
<feature type="signal peptide" evidence="1">
    <location>
        <begin position="1"/>
        <end position="22"/>
    </location>
</feature>
<dbReference type="Pfam" id="PF19649">
    <property type="entry name" value="DUF6152"/>
    <property type="match status" value="1"/>
</dbReference>
<evidence type="ECO:0000313" key="3">
    <source>
        <dbReference type="Proteomes" id="UP000567293"/>
    </source>
</evidence>
<feature type="chain" id="PRO_5030874330" evidence="1">
    <location>
        <begin position="23"/>
        <end position="137"/>
    </location>
</feature>
<dbReference type="EMBL" id="JACDQQ010001260">
    <property type="protein sequence ID" value="MBA0085909.1"/>
    <property type="molecule type" value="Genomic_DNA"/>
</dbReference>
<organism evidence="2 3">
    <name type="scientific">Candidatus Acidiferrum panamense</name>
    <dbReference type="NCBI Taxonomy" id="2741543"/>
    <lineage>
        <taxon>Bacteria</taxon>
        <taxon>Pseudomonadati</taxon>
        <taxon>Acidobacteriota</taxon>
        <taxon>Terriglobia</taxon>
        <taxon>Candidatus Acidiferrales</taxon>
        <taxon>Candidatus Acidiferrum</taxon>
    </lineage>
</organism>
<comment type="caution">
    <text evidence="2">The sequence shown here is derived from an EMBL/GenBank/DDBJ whole genome shotgun (WGS) entry which is preliminary data.</text>
</comment>
<keyword evidence="1" id="KW-0732">Signal</keyword>